<dbReference type="AlphaFoldDB" id="A0A512PHM3"/>
<gene>
    <name evidence="2" type="ORF">CSO01_34100</name>
</gene>
<dbReference type="RefSeq" id="WP_146954470.1">
    <property type="nucleotide sequence ID" value="NZ_BAABBJ010000012.1"/>
</dbReference>
<evidence type="ECO:0000256" key="1">
    <source>
        <dbReference type="SAM" id="Phobius"/>
    </source>
</evidence>
<accession>A0A512PHM3</accession>
<reference evidence="2 3" key="1">
    <citation type="submission" date="2019-07" db="EMBL/GenBank/DDBJ databases">
        <title>Whole genome shotgun sequence of Cellulomonas soli NBRC 109434.</title>
        <authorList>
            <person name="Hosoyama A."/>
            <person name="Uohara A."/>
            <person name="Ohji S."/>
            <person name="Ichikawa N."/>
        </authorList>
    </citation>
    <scope>NUCLEOTIDE SEQUENCE [LARGE SCALE GENOMIC DNA]</scope>
    <source>
        <strain evidence="2 3">NBRC 109434</strain>
    </source>
</reference>
<evidence type="ECO:0000313" key="3">
    <source>
        <dbReference type="Proteomes" id="UP000321798"/>
    </source>
</evidence>
<dbReference type="Proteomes" id="UP000321798">
    <property type="component" value="Unassembled WGS sequence"/>
</dbReference>
<keyword evidence="1" id="KW-0812">Transmembrane</keyword>
<organism evidence="2 3">
    <name type="scientific">Cellulomonas soli</name>
    <dbReference type="NCBI Taxonomy" id="931535"/>
    <lineage>
        <taxon>Bacteria</taxon>
        <taxon>Bacillati</taxon>
        <taxon>Actinomycetota</taxon>
        <taxon>Actinomycetes</taxon>
        <taxon>Micrococcales</taxon>
        <taxon>Cellulomonadaceae</taxon>
        <taxon>Cellulomonas</taxon>
    </lineage>
</organism>
<sequence length="71" mass="7601">MDESRQPRSAAPWGRWGAIVALIVFVLIFAQAQDAGSVTIASQSVPVWGVMLVSYLLGAVAMWGLGKGKRQ</sequence>
<protein>
    <submittedName>
        <fullName evidence="2">Uncharacterized protein</fullName>
    </submittedName>
</protein>
<feature type="transmembrane region" description="Helical" evidence="1">
    <location>
        <begin position="45"/>
        <end position="65"/>
    </location>
</feature>
<dbReference type="EMBL" id="BKAL01000015">
    <property type="protein sequence ID" value="GEP70695.1"/>
    <property type="molecule type" value="Genomic_DNA"/>
</dbReference>
<comment type="caution">
    <text evidence="2">The sequence shown here is derived from an EMBL/GenBank/DDBJ whole genome shotgun (WGS) entry which is preliminary data.</text>
</comment>
<evidence type="ECO:0000313" key="2">
    <source>
        <dbReference type="EMBL" id="GEP70695.1"/>
    </source>
</evidence>
<keyword evidence="1" id="KW-0472">Membrane</keyword>
<keyword evidence="1" id="KW-1133">Transmembrane helix</keyword>
<name>A0A512PHM3_9CELL</name>
<feature type="transmembrane region" description="Helical" evidence="1">
    <location>
        <begin position="12"/>
        <end position="33"/>
    </location>
</feature>
<keyword evidence="3" id="KW-1185">Reference proteome</keyword>
<proteinExistence type="predicted"/>